<gene>
    <name evidence="2" type="ORF">BFP71_03210</name>
</gene>
<comment type="caution">
    <text evidence="2">The sequence shown here is derived from an EMBL/GenBank/DDBJ whole genome shotgun (WGS) entry which is preliminary data.</text>
</comment>
<dbReference type="Proteomes" id="UP000095552">
    <property type="component" value="Unassembled WGS sequence"/>
</dbReference>
<reference evidence="2 3" key="1">
    <citation type="submission" date="2016-08" db="EMBL/GenBank/DDBJ databases">
        <title>Draft genome of Fabibacter sp. strain SK-8.</title>
        <authorList>
            <person name="Wong S.-K."/>
            <person name="Hamasaki K."/>
            <person name="Yoshizawa S."/>
        </authorList>
    </citation>
    <scope>NUCLEOTIDE SEQUENCE [LARGE SCALE GENOMIC DNA]</scope>
    <source>
        <strain evidence="2 3">SK-8</strain>
    </source>
</reference>
<evidence type="ECO:0000256" key="1">
    <source>
        <dbReference type="SAM" id="SignalP"/>
    </source>
</evidence>
<proteinExistence type="predicted"/>
<accession>A0A1E5T5V4</accession>
<dbReference type="EMBL" id="MDGQ01000003">
    <property type="protein sequence ID" value="OEK06687.1"/>
    <property type="molecule type" value="Genomic_DNA"/>
</dbReference>
<name>A0A1E5T5V4_9BACT</name>
<feature type="signal peptide" evidence="1">
    <location>
        <begin position="1"/>
        <end position="24"/>
    </location>
</feature>
<dbReference type="OrthoDB" id="827692at2"/>
<keyword evidence="3" id="KW-1185">Reference proteome</keyword>
<evidence type="ECO:0000313" key="3">
    <source>
        <dbReference type="Proteomes" id="UP000095552"/>
    </source>
</evidence>
<dbReference type="RefSeq" id="WP_069833999.1">
    <property type="nucleotide sequence ID" value="NZ_MDGQ01000003.1"/>
</dbReference>
<organism evidence="2 3">
    <name type="scientific">Roseivirga misakiensis</name>
    <dbReference type="NCBI Taxonomy" id="1563681"/>
    <lineage>
        <taxon>Bacteria</taxon>
        <taxon>Pseudomonadati</taxon>
        <taxon>Bacteroidota</taxon>
        <taxon>Cytophagia</taxon>
        <taxon>Cytophagales</taxon>
        <taxon>Roseivirgaceae</taxon>
        <taxon>Roseivirga</taxon>
    </lineage>
</organism>
<keyword evidence="1" id="KW-0732">Signal</keyword>
<sequence length="387" mass="44984">MNLNRIKTLILGIAVIFVSISSCARNSEVDEYIDPELTHTLQKIGEYEIPVDSMTTTNFIHYQHIQEGGKEYFSMLNNIKQEINFYDVKKRELAFKIPLIIEGPNGVGNLDGFNSGYYVHNLDSIFVLNRNRREFFLINRQSELINSFDAFRDKDVPSAVIAPFAPMIVHNDEAILLNIQNGMKYFSRNKSYRTDYATKVGLTNRDTEYFLSYPDIFTTGSWGFDLHRISWAFDLERERILVGYPLDHNIYTLDFDGRLLEKAPARIESVKNVISISKRQFKSKSGPLEYYLEQPRYGQVFFDSKRRIILRDYTTGVSVEKQKQGIIQGERVLVILDENLKKTAEVKETSLGMMVLFFNEDGLHKYIPSDDENKLKFELYDYVVINK</sequence>
<dbReference type="AlphaFoldDB" id="A0A1E5T5V4"/>
<evidence type="ECO:0000313" key="2">
    <source>
        <dbReference type="EMBL" id="OEK06687.1"/>
    </source>
</evidence>
<dbReference type="STRING" id="1563681.BFP71_03210"/>
<protein>
    <recommendedName>
        <fullName evidence="4">DUF4221 domain-containing protein</fullName>
    </recommendedName>
</protein>
<feature type="chain" id="PRO_5009186014" description="DUF4221 domain-containing protein" evidence="1">
    <location>
        <begin position="25"/>
        <end position="387"/>
    </location>
</feature>
<evidence type="ECO:0008006" key="4">
    <source>
        <dbReference type="Google" id="ProtNLM"/>
    </source>
</evidence>
<dbReference type="InterPro" id="IPR025316">
    <property type="entry name" value="DUF4221"/>
</dbReference>
<dbReference type="Pfam" id="PF13970">
    <property type="entry name" value="DUF4221"/>
    <property type="match status" value="1"/>
</dbReference>
<dbReference type="PROSITE" id="PS51257">
    <property type="entry name" value="PROKAR_LIPOPROTEIN"/>
    <property type="match status" value="1"/>
</dbReference>